<dbReference type="SMART" id="SM00091">
    <property type="entry name" value="PAS"/>
    <property type="match status" value="2"/>
</dbReference>
<evidence type="ECO:0000256" key="1">
    <source>
        <dbReference type="ARBA" id="ARBA00000085"/>
    </source>
</evidence>
<dbReference type="InterPro" id="IPR000014">
    <property type="entry name" value="PAS"/>
</dbReference>
<accession>A0A502ELL0</accession>
<evidence type="ECO:0000256" key="13">
    <source>
        <dbReference type="ARBA" id="ARBA00022991"/>
    </source>
</evidence>
<dbReference type="InterPro" id="IPR036890">
    <property type="entry name" value="HATPase_C_sf"/>
</dbReference>
<feature type="modified residue" description="4-aspartylphosphate" evidence="16">
    <location>
        <position position="1033"/>
    </location>
</feature>
<evidence type="ECO:0000256" key="7">
    <source>
        <dbReference type="ARBA" id="ARBA00022643"/>
    </source>
</evidence>
<evidence type="ECO:0000256" key="9">
    <source>
        <dbReference type="ARBA" id="ARBA00022737"/>
    </source>
</evidence>
<dbReference type="Pfam" id="PF08448">
    <property type="entry name" value="PAS_4"/>
    <property type="match status" value="2"/>
</dbReference>
<dbReference type="CDD" id="cd18774">
    <property type="entry name" value="PDC2_HK_sensor"/>
    <property type="match status" value="1"/>
</dbReference>
<feature type="domain" description="PAS" evidence="19">
    <location>
        <begin position="639"/>
        <end position="710"/>
    </location>
</feature>
<dbReference type="GO" id="GO:0009881">
    <property type="term" value="F:photoreceptor activity"/>
    <property type="evidence" value="ECO:0007669"/>
    <property type="project" value="UniProtKB-KW"/>
</dbReference>
<keyword evidence="5" id="KW-0716">Sensory transduction</keyword>
<evidence type="ECO:0000259" key="18">
    <source>
        <dbReference type="PROSITE" id="PS50110"/>
    </source>
</evidence>
<feature type="domain" description="PAC" evidence="20">
    <location>
        <begin position="713"/>
        <end position="765"/>
    </location>
</feature>
<feature type="transmembrane region" description="Helical" evidence="17">
    <location>
        <begin position="28"/>
        <end position="51"/>
    </location>
</feature>
<dbReference type="CDD" id="cd00130">
    <property type="entry name" value="PAS"/>
    <property type="match status" value="3"/>
</dbReference>
<keyword evidence="17" id="KW-1133">Transmembrane helix</keyword>
<evidence type="ECO:0000256" key="15">
    <source>
        <dbReference type="ARBA" id="ARBA00023170"/>
    </source>
</evidence>
<evidence type="ECO:0000313" key="22">
    <source>
        <dbReference type="Proteomes" id="UP000317078"/>
    </source>
</evidence>
<keyword evidence="12" id="KW-0067">ATP-binding</keyword>
<dbReference type="SMART" id="SM00086">
    <property type="entry name" value="PAC"/>
    <property type="match status" value="3"/>
</dbReference>
<keyword evidence="14" id="KW-0843">Virulence</keyword>
<keyword evidence="6" id="KW-0285">Flavoprotein</keyword>
<feature type="transmembrane region" description="Helical" evidence="17">
    <location>
        <begin position="300"/>
        <end position="322"/>
    </location>
</feature>
<organism evidence="21 22">
    <name type="scientific">Muricoccus nepalensis</name>
    <dbReference type="NCBI Taxonomy" id="1854500"/>
    <lineage>
        <taxon>Bacteria</taxon>
        <taxon>Pseudomonadati</taxon>
        <taxon>Pseudomonadota</taxon>
        <taxon>Alphaproteobacteria</taxon>
        <taxon>Acetobacterales</taxon>
        <taxon>Roseomonadaceae</taxon>
        <taxon>Muricoccus</taxon>
    </lineage>
</organism>
<evidence type="ECO:0000256" key="10">
    <source>
        <dbReference type="ARBA" id="ARBA00022741"/>
    </source>
</evidence>
<evidence type="ECO:0000313" key="21">
    <source>
        <dbReference type="EMBL" id="TPG37959.1"/>
    </source>
</evidence>
<keyword evidence="4 16" id="KW-0597">Phosphoprotein</keyword>
<keyword evidence="7" id="KW-0288">FMN</keyword>
<evidence type="ECO:0000256" key="12">
    <source>
        <dbReference type="ARBA" id="ARBA00022840"/>
    </source>
</evidence>
<dbReference type="Pfam" id="PF08447">
    <property type="entry name" value="PAS_3"/>
    <property type="match status" value="1"/>
</dbReference>
<dbReference type="PANTHER" id="PTHR41523">
    <property type="entry name" value="TWO-COMPONENT SYSTEM SENSOR PROTEIN"/>
    <property type="match status" value="1"/>
</dbReference>
<evidence type="ECO:0000256" key="16">
    <source>
        <dbReference type="PROSITE-ProRule" id="PRU00169"/>
    </source>
</evidence>
<evidence type="ECO:0000256" key="3">
    <source>
        <dbReference type="ARBA" id="ARBA00022543"/>
    </source>
</evidence>
<dbReference type="PROSITE" id="PS50110">
    <property type="entry name" value="RESPONSE_REGULATORY"/>
    <property type="match status" value="1"/>
</dbReference>
<comment type="caution">
    <text evidence="21">The sequence shown here is derived from an EMBL/GenBank/DDBJ whole genome shotgun (WGS) entry which is preliminary data.</text>
</comment>
<keyword evidence="11" id="KW-0418">Kinase</keyword>
<dbReference type="Pfam" id="PF07536">
    <property type="entry name" value="HWE_HK"/>
    <property type="match status" value="1"/>
</dbReference>
<dbReference type="GO" id="GO:0005524">
    <property type="term" value="F:ATP binding"/>
    <property type="evidence" value="ECO:0007669"/>
    <property type="project" value="UniProtKB-KW"/>
</dbReference>
<feature type="domain" description="Response regulatory" evidence="18">
    <location>
        <begin position="982"/>
        <end position="1096"/>
    </location>
</feature>
<comment type="catalytic activity">
    <reaction evidence="1">
        <text>ATP + protein L-histidine = ADP + protein N-phospho-L-histidine.</text>
        <dbReference type="EC" id="2.7.13.3"/>
    </reaction>
</comment>
<dbReference type="PROSITE" id="PS50113">
    <property type="entry name" value="PAC"/>
    <property type="match status" value="2"/>
</dbReference>
<dbReference type="Proteomes" id="UP000317078">
    <property type="component" value="Unassembled WGS sequence"/>
</dbReference>
<evidence type="ECO:0000256" key="17">
    <source>
        <dbReference type="SAM" id="Phobius"/>
    </source>
</evidence>
<keyword evidence="3" id="KW-0600">Photoreceptor protein</keyword>
<dbReference type="OrthoDB" id="5287260at2"/>
<name>A0A502ELL0_9PROT</name>
<reference evidence="21 22" key="1">
    <citation type="journal article" date="2019" name="Environ. Microbiol.">
        <title>Species interactions and distinct microbial communities in high Arctic permafrost affected cryosols are associated with the CH4 and CO2 gas fluxes.</title>
        <authorList>
            <person name="Altshuler I."/>
            <person name="Hamel J."/>
            <person name="Turney S."/>
            <person name="Magnuson E."/>
            <person name="Levesque R."/>
            <person name="Greer C."/>
            <person name="Whyte L.G."/>
        </authorList>
    </citation>
    <scope>NUCLEOTIDE SEQUENCE [LARGE SCALE GENOMIC DNA]</scope>
    <source>
        <strain evidence="21 22">S9.3B</strain>
    </source>
</reference>
<dbReference type="NCBIfam" id="TIGR00229">
    <property type="entry name" value="sensory_box"/>
    <property type="match status" value="2"/>
</dbReference>
<evidence type="ECO:0000256" key="6">
    <source>
        <dbReference type="ARBA" id="ARBA00022630"/>
    </source>
</evidence>
<dbReference type="SUPFAM" id="SSF52172">
    <property type="entry name" value="CheY-like"/>
    <property type="match status" value="1"/>
</dbReference>
<dbReference type="PANTHER" id="PTHR41523:SF8">
    <property type="entry name" value="ETHYLENE RESPONSE SENSOR PROTEIN"/>
    <property type="match status" value="1"/>
</dbReference>
<evidence type="ECO:0000256" key="5">
    <source>
        <dbReference type="ARBA" id="ARBA00022606"/>
    </source>
</evidence>
<dbReference type="Gene3D" id="3.30.565.10">
    <property type="entry name" value="Histidine kinase-like ATPase, C-terminal domain"/>
    <property type="match status" value="1"/>
</dbReference>
<protein>
    <recommendedName>
        <fullName evidence="2">histidine kinase</fullName>
        <ecNumber evidence="2">2.7.13.3</ecNumber>
    </recommendedName>
</protein>
<evidence type="ECO:0000256" key="11">
    <source>
        <dbReference type="ARBA" id="ARBA00022777"/>
    </source>
</evidence>
<evidence type="ECO:0000256" key="14">
    <source>
        <dbReference type="ARBA" id="ARBA00023026"/>
    </source>
</evidence>
<keyword evidence="22" id="KW-1185">Reference proteome</keyword>
<feature type="domain" description="PAC" evidence="20">
    <location>
        <begin position="586"/>
        <end position="638"/>
    </location>
</feature>
<dbReference type="InterPro" id="IPR011102">
    <property type="entry name" value="Sig_transdc_His_kinase_HWE"/>
</dbReference>
<keyword evidence="17" id="KW-0812">Transmembrane</keyword>
<dbReference type="InterPro" id="IPR011006">
    <property type="entry name" value="CheY-like_superfamily"/>
</dbReference>
<evidence type="ECO:0000259" key="20">
    <source>
        <dbReference type="PROSITE" id="PS50113"/>
    </source>
</evidence>
<dbReference type="AlphaFoldDB" id="A0A502ELL0"/>
<proteinExistence type="predicted"/>
<keyword evidence="15" id="KW-0675">Receptor</keyword>
<dbReference type="Gene3D" id="3.30.450.20">
    <property type="entry name" value="PAS domain"/>
    <property type="match status" value="4"/>
</dbReference>
<dbReference type="GO" id="GO:0000160">
    <property type="term" value="P:phosphorelay signal transduction system"/>
    <property type="evidence" value="ECO:0007669"/>
    <property type="project" value="InterPro"/>
</dbReference>
<dbReference type="SMART" id="SM00448">
    <property type="entry name" value="REC"/>
    <property type="match status" value="1"/>
</dbReference>
<evidence type="ECO:0000256" key="2">
    <source>
        <dbReference type="ARBA" id="ARBA00012438"/>
    </source>
</evidence>
<dbReference type="EC" id="2.7.13.3" evidence="2"/>
<dbReference type="EMBL" id="RCZP01000081">
    <property type="protein sequence ID" value="TPG37959.1"/>
    <property type="molecule type" value="Genomic_DNA"/>
</dbReference>
<dbReference type="InterPro" id="IPR035965">
    <property type="entry name" value="PAS-like_dom_sf"/>
</dbReference>
<dbReference type="SMART" id="SM00911">
    <property type="entry name" value="HWE_HK"/>
    <property type="match status" value="1"/>
</dbReference>
<keyword evidence="8" id="KW-0808">Transferase</keyword>
<dbReference type="SUPFAM" id="SSF55785">
    <property type="entry name" value="PYP-like sensor domain (PAS domain)"/>
    <property type="match status" value="3"/>
</dbReference>
<keyword evidence="13" id="KW-0157">Chromophore</keyword>
<dbReference type="InterPro" id="IPR013655">
    <property type="entry name" value="PAS_fold_3"/>
</dbReference>
<dbReference type="InterPro" id="IPR000700">
    <property type="entry name" value="PAS-assoc_C"/>
</dbReference>
<dbReference type="Gene3D" id="3.40.50.2300">
    <property type="match status" value="1"/>
</dbReference>
<dbReference type="PROSITE" id="PS50112">
    <property type="entry name" value="PAS"/>
    <property type="match status" value="2"/>
</dbReference>
<evidence type="ECO:0000256" key="4">
    <source>
        <dbReference type="ARBA" id="ARBA00022553"/>
    </source>
</evidence>
<sequence>MVLATTQDAAQTSPPVGRDVPGLPRLQLATILLGLVLAAVIPALLLGYLAVWKGVEARREAAEGRLGDTAQALSLALNSEIGRYITLASVLASSNALDGPAPDLARFEAEARRLSEKMSTAVALIEVASNAMPVNTALPAGEASRLTAVTDYREAIVSRRPVVTDLVPGPVLRGPTIGVAVPVEREGSVRYVVAVRMVPEQFRSLLAAQGLPSDSFAAVTDARHHVVARSDADHERLFGRPIPLANAQRFANQTAGLYRAPALDGVERIFAFRRIAAAPGWTVFVAHAATSFDRASLEPVWDLLLGSAAALAFGGALAFVVGRSIVRPIGQSHRYAATLAQGRASDRAANLPAAAVREIEALRRGFAEAEAAMAARDAERHELLATIDLGAFMTRDLQGRILHWSAGCERLYGWTAADAVGRVAQELLETRYPVPLGEIEARLVRDGEWTGDLRHRRVDGREVVVNAHKALHRHERGQETVLETLTDVTAQRAVEAALVRSNEEARTAAEQVGLALAAGAIIGTWNWELPTDHFTIDERFAESFGIDPALGRSGLSLEQIIAHVHPDDLPGLRAAISEALARGGRYSHEYRVRGQDGTYRWLEANGHVHLAEDGTPLRFPGVLLDIESRRALEAERDRVASLVKAFTEAVPGVVYAKDLQGRMLIANQGVAAIAGKPLGEIIGRTDAEFLDDKAQGEAIRATDRRIIQSGVAEQVEEEVHLPGGHPTIWLSTKAPFRNEAGEIIGLIGSSLDITDRKRAEQARALLVREVDHRAKNALAVALSLVRLAPKTDAAAFAAGVEGRIAAMARAHSLLADERWGAVALRALAEGELAAYPGRVSLSGPEARLAPDAVQPVAMILHELATNAAKYGALSTPSGTVQLAWSFGEGEGGLRLRWVESGGPTVIAAPTRRGFGSRLLASLAERQLGGRLGTEWPADGMRVSLDLPAQHAAPVAASTGPDRAILVPVAAPSPSRPSGTRRRVLVVEDETLIAMELETALEEIGLEVVGPAQNLTDALRLVRDETELHAAVLDVNLGGEDRVFPVADILLTRGVPIVFATGYGSAQNLDGHDADAVAVLRKPYPRQVLAVALQEALGRHDAPELE</sequence>
<keyword evidence="9" id="KW-0677">Repeat</keyword>
<evidence type="ECO:0000256" key="8">
    <source>
        <dbReference type="ARBA" id="ARBA00022679"/>
    </source>
</evidence>
<keyword evidence="17" id="KW-0472">Membrane</keyword>
<dbReference type="Pfam" id="PF00072">
    <property type="entry name" value="Response_reg"/>
    <property type="match status" value="1"/>
</dbReference>
<evidence type="ECO:0000259" key="19">
    <source>
        <dbReference type="PROSITE" id="PS50112"/>
    </source>
</evidence>
<dbReference type="InterPro" id="IPR001789">
    <property type="entry name" value="Sig_transdc_resp-reg_receiver"/>
</dbReference>
<gene>
    <name evidence="21" type="ORF">EAH89_29675</name>
</gene>
<dbReference type="InterPro" id="IPR013656">
    <property type="entry name" value="PAS_4"/>
</dbReference>
<dbReference type="RefSeq" id="WP_140887663.1">
    <property type="nucleotide sequence ID" value="NZ_RCZP01000081.1"/>
</dbReference>
<keyword evidence="10" id="KW-0547">Nucleotide-binding</keyword>
<dbReference type="GO" id="GO:0004673">
    <property type="term" value="F:protein histidine kinase activity"/>
    <property type="evidence" value="ECO:0007669"/>
    <property type="project" value="UniProtKB-EC"/>
</dbReference>
<feature type="domain" description="PAS" evidence="19">
    <location>
        <begin position="396"/>
        <end position="433"/>
    </location>
</feature>
<dbReference type="InterPro" id="IPR001610">
    <property type="entry name" value="PAC"/>
</dbReference>